<keyword evidence="4" id="KW-1015">Disulfide bond</keyword>
<feature type="domain" description="Sushi" evidence="8">
    <location>
        <begin position="21"/>
        <end position="78"/>
    </location>
</feature>
<dbReference type="SMART" id="SM00032">
    <property type="entry name" value="CCP"/>
    <property type="match status" value="5"/>
</dbReference>
<dbReference type="SUPFAM" id="SSF57535">
    <property type="entry name" value="Complement control module/SCR domain"/>
    <property type="match status" value="5"/>
</dbReference>
<dbReference type="PANTHER" id="PTHR45785">
    <property type="entry name" value="COMPLEMENT FACTOR H-RELATED"/>
    <property type="match status" value="1"/>
</dbReference>
<feature type="domain" description="Sushi" evidence="8">
    <location>
        <begin position="79"/>
        <end position="136"/>
    </location>
</feature>
<evidence type="ECO:0000256" key="1">
    <source>
        <dbReference type="ARBA" id="ARBA00004328"/>
    </source>
</evidence>
<feature type="transmembrane region" description="Helical" evidence="6">
    <location>
        <begin position="314"/>
        <end position="340"/>
    </location>
</feature>
<evidence type="ECO:0000256" key="5">
    <source>
        <dbReference type="PROSITE-ProRule" id="PRU00302"/>
    </source>
</evidence>
<keyword evidence="6" id="KW-0812">Transmembrane</keyword>
<feature type="domain" description="Sushi" evidence="8">
    <location>
        <begin position="195"/>
        <end position="252"/>
    </location>
</feature>
<evidence type="ECO:0000256" key="4">
    <source>
        <dbReference type="ARBA" id="ARBA00023157"/>
    </source>
</evidence>
<dbReference type="OrthoDB" id="6480633at2759"/>
<feature type="non-terminal residue" evidence="9">
    <location>
        <position position="1"/>
    </location>
</feature>
<evidence type="ECO:0000256" key="7">
    <source>
        <dbReference type="SAM" id="SignalP"/>
    </source>
</evidence>
<dbReference type="AlphaFoldDB" id="A0A8J4T1T5"/>
<feature type="chain" id="PRO_5035156632" evidence="7">
    <location>
        <begin position="19"/>
        <end position="347"/>
    </location>
</feature>
<keyword evidence="6" id="KW-1133">Transmembrane helix</keyword>
<dbReference type="InterPro" id="IPR000436">
    <property type="entry name" value="Sushi_SCR_CCP_dom"/>
</dbReference>
<feature type="signal peptide" evidence="7">
    <location>
        <begin position="1"/>
        <end position="18"/>
    </location>
</feature>
<feature type="domain" description="Sushi" evidence="8">
    <location>
        <begin position="137"/>
        <end position="194"/>
    </location>
</feature>
<name>A0A8J4T1T5_CLAMG</name>
<sequence>MLSSMVIFSVILMTAVNAQEINCNSPSIPNAYFNGNAQLYKHGDKIQIGCHQGHRKEGPDYLTCEEHGWNPSLPLCIKITCKLPPIPNADFSGNAQLHEYGEKIQIRCYRGYRKVGPDSLTCGDHGWNPSLPQCIEIKCDPPPSLYMIITGRESSYRYDDQIQIRCKENYRQEGPEYLSCRDHGWDPFLPRCTEITCDSPLIKNAVVSGSSAPYKYGISVQITCDKGYKIDRIDYMTCGKHGWNLSLPQCIGITCNSPSIPNAVINGSSPRYKYGVSVQIRCTEGYRIEGSDYLTCGENGWNSSLPQCIDRRRLLIPIIIGTVVTKVIILVVVGVALFWWMKNRECK</sequence>
<comment type="caution">
    <text evidence="9">The sequence shown here is derived from an EMBL/GenBank/DDBJ whole genome shotgun (WGS) entry which is preliminary data.</text>
</comment>
<proteinExistence type="predicted"/>
<evidence type="ECO:0000256" key="6">
    <source>
        <dbReference type="SAM" id="Phobius"/>
    </source>
</evidence>
<keyword evidence="3 7" id="KW-0732">Signal</keyword>
<dbReference type="Gene3D" id="2.10.70.10">
    <property type="entry name" value="Complement Module, domain 1"/>
    <property type="match status" value="5"/>
</dbReference>
<keyword evidence="9" id="KW-0675">Receptor</keyword>
<dbReference type="Proteomes" id="UP000727407">
    <property type="component" value="Unassembled WGS sequence"/>
</dbReference>
<dbReference type="EMBL" id="QNUK01001333">
    <property type="protein sequence ID" value="KAF5883744.1"/>
    <property type="molecule type" value="Genomic_DNA"/>
</dbReference>
<comment type="subcellular location">
    <subcellularLocation>
        <location evidence="1">Virion</location>
    </subcellularLocation>
</comment>
<keyword evidence="6" id="KW-0472">Membrane</keyword>
<evidence type="ECO:0000256" key="3">
    <source>
        <dbReference type="ARBA" id="ARBA00022729"/>
    </source>
</evidence>
<evidence type="ECO:0000313" key="10">
    <source>
        <dbReference type="Proteomes" id="UP000727407"/>
    </source>
</evidence>
<keyword evidence="2 5" id="KW-0768">Sushi</keyword>
<organism evidence="9 10">
    <name type="scientific">Clarias magur</name>
    <name type="common">Asian catfish</name>
    <name type="synonym">Macropteronotus magur</name>
    <dbReference type="NCBI Taxonomy" id="1594786"/>
    <lineage>
        <taxon>Eukaryota</taxon>
        <taxon>Metazoa</taxon>
        <taxon>Chordata</taxon>
        <taxon>Craniata</taxon>
        <taxon>Vertebrata</taxon>
        <taxon>Euteleostomi</taxon>
        <taxon>Actinopterygii</taxon>
        <taxon>Neopterygii</taxon>
        <taxon>Teleostei</taxon>
        <taxon>Ostariophysi</taxon>
        <taxon>Siluriformes</taxon>
        <taxon>Clariidae</taxon>
        <taxon>Clarias</taxon>
    </lineage>
</organism>
<feature type="domain" description="Sushi" evidence="8">
    <location>
        <begin position="253"/>
        <end position="310"/>
    </location>
</feature>
<protein>
    <submittedName>
        <fullName evidence="9">Complement component receptor 1-like protein</fullName>
    </submittedName>
</protein>
<dbReference type="CDD" id="cd00033">
    <property type="entry name" value="CCP"/>
    <property type="match status" value="5"/>
</dbReference>
<dbReference type="InterPro" id="IPR035976">
    <property type="entry name" value="Sushi/SCR/CCP_sf"/>
</dbReference>
<reference evidence="9" key="1">
    <citation type="submission" date="2020-07" db="EMBL/GenBank/DDBJ databases">
        <title>Clarias magur genome sequencing, assembly and annotation.</title>
        <authorList>
            <person name="Kushwaha B."/>
            <person name="Kumar R."/>
            <person name="Das P."/>
            <person name="Joshi C.G."/>
            <person name="Kumar D."/>
            <person name="Nagpure N.S."/>
            <person name="Pandey M."/>
            <person name="Agarwal S."/>
            <person name="Srivastava S."/>
            <person name="Singh M."/>
            <person name="Sahoo L."/>
            <person name="Jayasankar P."/>
            <person name="Meher P.K."/>
            <person name="Koringa P.G."/>
            <person name="Iquebal M.A."/>
            <person name="Das S.P."/>
            <person name="Bit A."/>
            <person name="Patnaik S."/>
            <person name="Patel N."/>
            <person name="Shah T.M."/>
            <person name="Hinsu A."/>
            <person name="Jena J.K."/>
        </authorList>
    </citation>
    <scope>NUCLEOTIDE SEQUENCE</scope>
    <source>
        <strain evidence="9">CIFAMagur01</strain>
        <tissue evidence="9">Testis</tissue>
    </source>
</reference>
<evidence type="ECO:0000256" key="2">
    <source>
        <dbReference type="ARBA" id="ARBA00022659"/>
    </source>
</evidence>
<keyword evidence="10" id="KW-1185">Reference proteome</keyword>
<gene>
    <name evidence="9" type="ORF">DAT39_022909</name>
</gene>
<accession>A0A8J4T1T5</accession>
<dbReference type="Pfam" id="PF00084">
    <property type="entry name" value="Sushi"/>
    <property type="match status" value="5"/>
</dbReference>
<dbReference type="PANTHER" id="PTHR45785:SF2">
    <property type="entry name" value="COMPLEMENT FACTOR H-RELATED"/>
    <property type="match status" value="1"/>
</dbReference>
<evidence type="ECO:0000259" key="8">
    <source>
        <dbReference type="PROSITE" id="PS50923"/>
    </source>
</evidence>
<evidence type="ECO:0000313" key="9">
    <source>
        <dbReference type="EMBL" id="KAF5883744.1"/>
    </source>
</evidence>
<dbReference type="PROSITE" id="PS50923">
    <property type="entry name" value="SUSHI"/>
    <property type="match status" value="5"/>
</dbReference>
<comment type="caution">
    <text evidence="5">Lacks conserved residue(s) required for the propagation of feature annotation.</text>
</comment>
<dbReference type="InterPro" id="IPR051503">
    <property type="entry name" value="ComplSys_Reg/VirEntry_Med"/>
</dbReference>